<dbReference type="Pfam" id="PF09297">
    <property type="entry name" value="Zn_ribbon_NUD"/>
    <property type="match status" value="1"/>
</dbReference>
<evidence type="ECO:0000256" key="7">
    <source>
        <dbReference type="ARBA" id="ARBA00022842"/>
    </source>
</evidence>
<dbReference type="PANTHER" id="PTHR42904">
    <property type="entry name" value="NUDIX HYDROLASE, NUDC SUBFAMILY"/>
    <property type="match status" value="1"/>
</dbReference>
<dbReference type="Proteomes" id="UP000286134">
    <property type="component" value="Unassembled WGS sequence"/>
</dbReference>
<comment type="similarity">
    <text evidence="3">Belongs to the Nudix hydrolase family. NudC subfamily.</text>
</comment>
<evidence type="ECO:0000313" key="11">
    <source>
        <dbReference type="EMBL" id="RKF54665.1"/>
    </source>
</evidence>
<dbReference type="PANTHER" id="PTHR42904:SF6">
    <property type="entry name" value="NAD-CAPPED RNA HYDROLASE NUDT12"/>
    <property type="match status" value="1"/>
</dbReference>
<accession>A0A420HB89</accession>
<evidence type="ECO:0000256" key="8">
    <source>
        <dbReference type="ARBA" id="ARBA00023027"/>
    </source>
</evidence>
<name>A0A420HB89_9PEZI</name>
<evidence type="ECO:0000259" key="10">
    <source>
        <dbReference type="PROSITE" id="PS51462"/>
    </source>
</evidence>
<dbReference type="Gene3D" id="3.90.79.10">
    <property type="entry name" value="Nucleoside Triphosphate Pyrophosphohydrolase"/>
    <property type="match status" value="1"/>
</dbReference>
<dbReference type="SUPFAM" id="SSF55811">
    <property type="entry name" value="Nudix"/>
    <property type="match status" value="1"/>
</dbReference>
<dbReference type="GO" id="GO:0005777">
    <property type="term" value="C:peroxisome"/>
    <property type="evidence" value="ECO:0007669"/>
    <property type="project" value="TreeGrafter"/>
</dbReference>
<dbReference type="GO" id="GO:0035529">
    <property type="term" value="F:NADH pyrophosphatase activity"/>
    <property type="evidence" value="ECO:0007669"/>
    <property type="project" value="TreeGrafter"/>
</dbReference>
<comment type="cofactor">
    <cofactor evidence="1">
        <name>Mg(2+)</name>
        <dbReference type="ChEBI" id="CHEBI:18420"/>
    </cofactor>
</comment>
<dbReference type="GO" id="GO:0006742">
    <property type="term" value="P:NADP+ catabolic process"/>
    <property type="evidence" value="ECO:0007669"/>
    <property type="project" value="TreeGrafter"/>
</dbReference>
<evidence type="ECO:0000256" key="1">
    <source>
        <dbReference type="ARBA" id="ARBA00001946"/>
    </source>
</evidence>
<sequence length="415" mass="46280">MVPNLPDIRPHLDDSMLSRKFGHETVNYFSGSPLNRLSFLRSKTSFLGAALKHPSTSILLLNDLAPLAQDPTKLAYATHDQVKSLIGDNPFDKNEEDLIKNYNSSITSPLVLFLGINEHQQEGFEYDLYRGKPYFAIDVTPKKNVEKESYSVIEPLMAKGLYFIEGRLHTTLNAPEAAIYAQARALMDWNARNQFCAGCGQPTLSVNAGSKRACPPTDFAPLSIASGEIVALTTPRDRLPCITRSGVSNLSFPRTDPTIISAVISYSTDKILLGRQRRWPKNMYSTLAGFVEPGESIEEAVRREVWEESGVKLGRVVIHSTQSWPYPANLMIGTISQALPDGETIHLEHDPELEDAQWFTFDEVREALNDKASSSREMQNSEDYVGNLRLPPRTAIANRLLRAVLEDLSSEESKL</sequence>
<dbReference type="EMBL" id="MCFK01009582">
    <property type="protein sequence ID" value="RKF54665.1"/>
    <property type="molecule type" value="Genomic_DNA"/>
</dbReference>
<dbReference type="InterPro" id="IPR049734">
    <property type="entry name" value="NudC-like_C"/>
</dbReference>
<dbReference type="Gene3D" id="3.90.79.20">
    <property type="match status" value="1"/>
</dbReference>
<dbReference type="GO" id="GO:0019677">
    <property type="term" value="P:NAD+ catabolic process"/>
    <property type="evidence" value="ECO:0007669"/>
    <property type="project" value="TreeGrafter"/>
</dbReference>
<dbReference type="Pfam" id="PF09296">
    <property type="entry name" value="NUDIX-like"/>
    <property type="match status" value="1"/>
</dbReference>
<comment type="cofactor">
    <cofactor evidence="2">
        <name>Zn(2+)</name>
        <dbReference type="ChEBI" id="CHEBI:29105"/>
    </cofactor>
</comment>
<dbReference type="GO" id="GO:0005829">
    <property type="term" value="C:cytosol"/>
    <property type="evidence" value="ECO:0007669"/>
    <property type="project" value="TreeGrafter"/>
</dbReference>
<proteinExistence type="inferred from homology"/>
<dbReference type="Pfam" id="PF00293">
    <property type="entry name" value="NUDIX"/>
    <property type="match status" value="1"/>
</dbReference>
<keyword evidence="7" id="KW-0460">Magnesium</keyword>
<keyword evidence="8" id="KW-0520">NAD</keyword>
<keyword evidence="5" id="KW-0479">Metal-binding</keyword>
<evidence type="ECO:0000256" key="4">
    <source>
        <dbReference type="ARBA" id="ARBA00012381"/>
    </source>
</evidence>
<dbReference type="CDD" id="cd03429">
    <property type="entry name" value="NUDIX_NADH_pyrophosphatase_Nudt13"/>
    <property type="match status" value="1"/>
</dbReference>
<evidence type="ECO:0000313" key="12">
    <source>
        <dbReference type="Proteomes" id="UP000286134"/>
    </source>
</evidence>
<evidence type="ECO:0000256" key="6">
    <source>
        <dbReference type="ARBA" id="ARBA00022801"/>
    </source>
</evidence>
<evidence type="ECO:0000256" key="9">
    <source>
        <dbReference type="ARBA" id="ARBA00023679"/>
    </source>
</evidence>
<dbReference type="EC" id="3.6.1.22" evidence="4"/>
<evidence type="ECO:0000256" key="5">
    <source>
        <dbReference type="ARBA" id="ARBA00022723"/>
    </source>
</evidence>
<dbReference type="GO" id="GO:0046872">
    <property type="term" value="F:metal ion binding"/>
    <property type="evidence" value="ECO:0007669"/>
    <property type="project" value="UniProtKB-KW"/>
</dbReference>
<feature type="domain" description="Nudix hydrolase" evidence="10">
    <location>
        <begin position="253"/>
        <end position="382"/>
    </location>
</feature>
<evidence type="ECO:0000256" key="2">
    <source>
        <dbReference type="ARBA" id="ARBA00001947"/>
    </source>
</evidence>
<gene>
    <name evidence="11" type="ORF">OnM2_095022</name>
</gene>
<dbReference type="InterPro" id="IPR015797">
    <property type="entry name" value="NUDIX_hydrolase-like_dom_sf"/>
</dbReference>
<dbReference type="AlphaFoldDB" id="A0A420HB89"/>
<dbReference type="FunFam" id="3.90.79.10:FF:000042">
    <property type="entry name" value="Probable NADH pyrophosphatase"/>
    <property type="match status" value="1"/>
</dbReference>
<keyword evidence="6" id="KW-0378">Hydrolase</keyword>
<dbReference type="InterPro" id="IPR000086">
    <property type="entry name" value="NUDIX_hydrolase_dom"/>
</dbReference>
<evidence type="ECO:0000256" key="3">
    <source>
        <dbReference type="ARBA" id="ARBA00009595"/>
    </source>
</evidence>
<dbReference type="OrthoDB" id="10249612at2759"/>
<dbReference type="InterPro" id="IPR015376">
    <property type="entry name" value="Znr_NADH_PPase"/>
</dbReference>
<dbReference type="PROSITE" id="PS00893">
    <property type="entry name" value="NUDIX_BOX"/>
    <property type="match status" value="1"/>
</dbReference>
<dbReference type="STRING" id="212602.A0A420HB89"/>
<protein>
    <recommendedName>
        <fullName evidence="4">NAD(+) diphosphatase</fullName>
        <ecNumber evidence="4">3.6.1.22</ecNumber>
    </recommendedName>
</protein>
<dbReference type="InterPro" id="IPR020084">
    <property type="entry name" value="NUDIX_hydrolase_CS"/>
</dbReference>
<comment type="caution">
    <text evidence="11">The sequence shown here is derived from an EMBL/GenBank/DDBJ whole genome shotgun (WGS) entry which is preliminary data.</text>
</comment>
<organism evidence="11 12">
    <name type="scientific">Erysiphe neolycopersici</name>
    <dbReference type="NCBI Taxonomy" id="212602"/>
    <lineage>
        <taxon>Eukaryota</taxon>
        <taxon>Fungi</taxon>
        <taxon>Dikarya</taxon>
        <taxon>Ascomycota</taxon>
        <taxon>Pezizomycotina</taxon>
        <taxon>Leotiomycetes</taxon>
        <taxon>Erysiphales</taxon>
        <taxon>Erysiphaceae</taxon>
        <taxon>Erysiphe</taxon>
    </lineage>
</organism>
<dbReference type="InterPro" id="IPR050241">
    <property type="entry name" value="NAD-cap_RNA_hydrolase_NudC"/>
</dbReference>
<comment type="catalytic activity">
    <reaction evidence="9">
        <text>a 5'-end NAD(+)-phospho-ribonucleoside in mRNA + H2O = a 5'-end phospho-adenosine-phospho-ribonucleoside in mRNA + beta-nicotinamide D-ribonucleotide + 2 H(+)</text>
        <dbReference type="Rhea" id="RHEA:60876"/>
        <dbReference type="Rhea" id="RHEA-COMP:15698"/>
        <dbReference type="Rhea" id="RHEA-COMP:15719"/>
        <dbReference type="ChEBI" id="CHEBI:14649"/>
        <dbReference type="ChEBI" id="CHEBI:15377"/>
        <dbReference type="ChEBI" id="CHEBI:15378"/>
        <dbReference type="ChEBI" id="CHEBI:144029"/>
        <dbReference type="ChEBI" id="CHEBI:144051"/>
    </reaction>
    <physiologicalReaction direction="left-to-right" evidence="9">
        <dbReference type="Rhea" id="RHEA:60877"/>
    </physiologicalReaction>
</comment>
<keyword evidence="12" id="KW-1185">Reference proteome</keyword>
<dbReference type="InterPro" id="IPR015375">
    <property type="entry name" value="NADH_PPase-like_N"/>
</dbReference>
<dbReference type="PROSITE" id="PS51462">
    <property type="entry name" value="NUDIX"/>
    <property type="match status" value="1"/>
</dbReference>
<reference evidence="11 12" key="1">
    <citation type="journal article" date="2018" name="BMC Genomics">
        <title>Comparative genome analyses reveal sequence features reflecting distinct modes of host-adaptation between dicot and monocot powdery mildew.</title>
        <authorList>
            <person name="Wu Y."/>
            <person name="Ma X."/>
            <person name="Pan Z."/>
            <person name="Kale S.D."/>
            <person name="Song Y."/>
            <person name="King H."/>
            <person name="Zhang Q."/>
            <person name="Presley C."/>
            <person name="Deng X."/>
            <person name="Wei C.I."/>
            <person name="Xiao S."/>
        </authorList>
    </citation>
    <scope>NUCLEOTIDE SEQUENCE [LARGE SCALE GENOMIC DNA]</scope>
    <source>
        <strain evidence="11">UMSG2</strain>
    </source>
</reference>